<evidence type="ECO:0000313" key="5">
    <source>
        <dbReference type="Proteomes" id="UP000625682"/>
    </source>
</evidence>
<feature type="compositionally biased region" description="Pro residues" evidence="1">
    <location>
        <begin position="86"/>
        <end position="110"/>
    </location>
</feature>
<keyword evidence="2" id="KW-0472">Membrane</keyword>
<protein>
    <recommendedName>
        <fullName evidence="3">HTH cro/C1-type domain-containing protein</fullName>
    </recommendedName>
</protein>
<dbReference type="InterPro" id="IPR021224">
    <property type="entry name" value="DUF2690"/>
</dbReference>
<dbReference type="Gene3D" id="1.10.260.40">
    <property type="entry name" value="lambda repressor-like DNA-binding domains"/>
    <property type="match status" value="1"/>
</dbReference>
<comment type="caution">
    <text evidence="4">The sequence shown here is derived from an EMBL/GenBank/DDBJ whole genome shotgun (WGS) entry which is preliminary data.</text>
</comment>
<keyword evidence="2" id="KW-0812">Transmembrane</keyword>
<dbReference type="AlphaFoldDB" id="A0A917PAS9"/>
<keyword evidence="5" id="KW-1185">Reference proteome</keyword>
<reference evidence="4" key="1">
    <citation type="journal article" date="2014" name="Int. J. Syst. Evol. Microbiol.">
        <title>Complete genome sequence of Corynebacterium casei LMG S-19264T (=DSM 44701T), isolated from a smear-ripened cheese.</title>
        <authorList>
            <consortium name="US DOE Joint Genome Institute (JGI-PGF)"/>
            <person name="Walter F."/>
            <person name="Albersmeier A."/>
            <person name="Kalinowski J."/>
            <person name="Ruckert C."/>
        </authorList>
    </citation>
    <scope>NUCLEOTIDE SEQUENCE</scope>
    <source>
        <strain evidence="4">CGMCC 4.7272</strain>
    </source>
</reference>
<dbReference type="Pfam" id="PF10901">
    <property type="entry name" value="DUF2690"/>
    <property type="match status" value="1"/>
</dbReference>
<dbReference type="Pfam" id="PF13560">
    <property type="entry name" value="HTH_31"/>
    <property type="match status" value="1"/>
</dbReference>
<dbReference type="SUPFAM" id="SSF47413">
    <property type="entry name" value="lambda repressor-like DNA-binding domains"/>
    <property type="match status" value="1"/>
</dbReference>
<name>A0A917PAS9_9ACTN</name>
<gene>
    <name evidence="4" type="ORF">GCM10012282_77340</name>
</gene>
<evidence type="ECO:0000313" key="4">
    <source>
        <dbReference type="EMBL" id="GGJ68896.1"/>
    </source>
</evidence>
<dbReference type="Proteomes" id="UP000625682">
    <property type="component" value="Unassembled WGS sequence"/>
</dbReference>
<dbReference type="GO" id="GO:0003677">
    <property type="term" value="F:DNA binding"/>
    <property type="evidence" value="ECO:0007669"/>
    <property type="project" value="InterPro"/>
</dbReference>
<dbReference type="InterPro" id="IPR010982">
    <property type="entry name" value="Lambda_DNA-bd_dom_sf"/>
</dbReference>
<evidence type="ECO:0000259" key="3">
    <source>
        <dbReference type="SMART" id="SM00530"/>
    </source>
</evidence>
<dbReference type="CDD" id="cd00093">
    <property type="entry name" value="HTH_XRE"/>
    <property type="match status" value="1"/>
</dbReference>
<dbReference type="SMART" id="SM00530">
    <property type="entry name" value="HTH_XRE"/>
    <property type="match status" value="1"/>
</dbReference>
<keyword evidence="2" id="KW-1133">Transmembrane helix</keyword>
<dbReference type="EMBL" id="BMMU01000051">
    <property type="protein sequence ID" value="GGJ68896.1"/>
    <property type="molecule type" value="Genomic_DNA"/>
</dbReference>
<reference evidence="4" key="2">
    <citation type="submission" date="2020-09" db="EMBL/GenBank/DDBJ databases">
        <authorList>
            <person name="Sun Q."/>
            <person name="Zhou Y."/>
        </authorList>
    </citation>
    <scope>NUCLEOTIDE SEQUENCE</scope>
    <source>
        <strain evidence="4">CGMCC 4.7272</strain>
    </source>
</reference>
<accession>A0A917PAS9</accession>
<dbReference type="InterPro" id="IPR001387">
    <property type="entry name" value="Cro/C1-type_HTH"/>
</dbReference>
<feature type="domain" description="HTH cro/C1-type" evidence="3">
    <location>
        <begin position="13"/>
        <end position="67"/>
    </location>
</feature>
<organism evidence="4 5">
    <name type="scientific">Streptomyces lacrimifluminis</name>
    <dbReference type="NCBI Taxonomy" id="1500077"/>
    <lineage>
        <taxon>Bacteria</taxon>
        <taxon>Bacillati</taxon>
        <taxon>Actinomycetota</taxon>
        <taxon>Actinomycetes</taxon>
        <taxon>Kitasatosporales</taxon>
        <taxon>Streptomycetaceae</taxon>
        <taxon>Streptomyces</taxon>
    </lineage>
</organism>
<feature type="region of interest" description="Disordered" evidence="1">
    <location>
        <begin position="82"/>
        <end position="111"/>
    </location>
</feature>
<dbReference type="RefSeq" id="WP_189152071.1">
    <property type="nucleotide sequence ID" value="NZ_BAABER010000053.1"/>
</dbReference>
<feature type="transmembrane region" description="Helical" evidence="2">
    <location>
        <begin position="125"/>
        <end position="148"/>
    </location>
</feature>
<proteinExistence type="predicted"/>
<evidence type="ECO:0000256" key="1">
    <source>
        <dbReference type="SAM" id="MobiDB-lite"/>
    </source>
</evidence>
<sequence>MTLPPEHVRLSAELRELRQRTGLSLAGLAAKTACSKSSWERYLNGRTLPPRPVVRELCALAGEPEGRCLALWEIAESQWSGRAAQEPPPYPAAAPPVSAPPVSAPPPVPAPAGRVGSAAGHRTPVLIAVLASVCAAAVAGVAVALLLLPGEPRPSSSPPPSAASSPAGPYCRGVACEGRDPMAMKCGAQPDTLARHRMSTGAWMELRYNRYCGASWARMWGTRIGDRIEMRAGGAGSPVRRAEIEDVADRDAFVYTSMAVTRPGTVVSVCFRPVATGKKECFDSHVTQGVRTHR</sequence>
<evidence type="ECO:0000256" key="2">
    <source>
        <dbReference type="SAM" id="Phobius"/>
    </source>
</evidence>